<proteinExistence type="predicted"/>
<evidence type="ECO:0000313" key="3">
    <source>
        <dbReference type="Proteomes" id="UP000219621"/>
    </source>
</evidence>
<evidence type="ECO:0000313" key="2">
    <source>
        <dbReference type="EMBL" id="SOD98744.1"/>
    </source>
</evidence>
<dbReference type="EMBL" id="OCNJ01000008">
    <property type="protein sequence ID" value="SOD98744.1"/>
    <property type="molecule type" value="Genomic_DNA"/>
</dbReference>
<protein>
    <submittedName>
        <fullName evidence="2">Uncharacterized protein</fullName>
    </submittedName>
</protein>
<accession>A0A286GUR2</accession>
<dbReference type="SUPFAM" id="SSF46894">
    <property type="entry name" value="C-terminal effector domain of the bipartite response regulators"/>
    <property type="match status" value="1"/>
</dbReference>
<dbReference type="AlphaFoldDB" id="A0A286GUR2"/>
<dbReference type="Gene3D" id="1.10.10.10">
    <property type="entry name" value="Winged helix-like DNA-binding domain superfamily/Winged helix DNA-binding domain"/>
    <property type="match status" value="1"/>
</dbReference>
<dbReference type="InterPro" id="IPR016032">
    <property type="entry name" value="Sig_transdc_resp-reg_C-effctor"/>
</dbReference>
<dbReference type="GO" id="GO:0006355">
    <property type="term" value="P:regulation of DNA-templated transcription"/>
    <property type="evidence" value="ECO:0007669"/>
    <property type="project" value="InterPro"/>
</dbReference>
<dbReference type="GO" id="GO:0003677">
    <property type="term" value="F:DNA binding"/>
    <property type="evidence" value="ECO:0007669"/>
    <property type="project" value="InterPro"/>
</dbReference>
<evidence type="ECO:0000256" key="1">
    <source>
        <dbReference type="SAM" id="MobiDB-lite"/>
    </source>
</evidence>
<dbReference type="InterPro" id="IPR036388">
    <property type="entry name" value="WH-like_DNA-bd_sf"/>
</dbReference>
<reference evidence="2 3" key="1">
    <citation type="submission" date="2017-09" db="EMBL/GenBank/DDBJ databases">
        <authorList>
            <person name="Ehlers B."/>
            <person name="Leendertz F.H."/>
        </authorList>
    </citation>
    <scope>NUCLEOTIDE SEQUENCE [LARGE SCALE GENOMIC DNA]</scope>
    <source>
        <strain evidence="2 3">USBA 140</strain>
    </source>
</reference>
<feature type="region of interest" description="Disordered" evidence="1">
    <location>
        <begin position="105"/>
        <end position="143"/>
    </location>
</feature>
<organism evidence="2 3">
    <name type="scientific">Caenispirillum bisanense</name>
    <dbReference type="NCBI Taxonomy" id="414052"/>
    <lineage>
        <taxon>Bacteria</taxon>
        <taxon>Pseudomonadati</taxon>
        <taxon>Pseudomonadota</taxon>
        <taxon>Alphaproteobacteria</taxon>
        <taxon>Rhodospirillales</taxon>
        <taxon>Novispirillaceae</taxon>
        <taxon>Caenispirillum</taxon>
    </lineage>
</organism>
<gene>
    <name evidence="2" type="ORF">SAMN05421508_10870</name>
</gene>
<dbReference type="Proteomes" id="UP000219621">
    <property type="component" value="Unassembled WGS sequence"/>
</dbReference>
<sequence length="143" mass="16140">MSPRHHAALQMILRGAENSEIGRRFSVSESGAKTYVWGLYQHLGLTQTHGHNKRANVIALLKSLIGGMSDEDYLRIASIPKDWVRRYDQIGQDWQHVFDKSRRVNRRPVYGPSGNDLGLSVFSQNKRGGPEGPPQLHPLGRED</sequence>
<name>A0A286GUR2_9PROT</name>
<keyword evidence="3" id="KW-1185">Reference proteome</keyword>